<name>A0A8X6V2J5_TRICX</name>
<comment type="caution">
    <text evidence="1">The sequence shown here is derived from an EMBL/GenBank/DDBJ whole genome shotgun (WGS) entry which is preliminary data.</text>
</comment>
<reference evidence="1" key="1">
    <citation type="submission" date="2020-08" db="EMBL/GenBank/DDBJ databases">
        <title>Multicomponent nature underlies the extraordinary mechanical properties of spider dragline silk.</title>
        <authorList>
            <person name="Kono N."/>
            <person name="Nakamura H."/>
            <person name="Mori M."/>
            <person name="Yoshida Y."/>
            <person name="Ohtoshi R."/>
            <person name="Malay A.D."/>
            <person name="Moran D.A.P."/>
            <person name="Tomita M."/>
            <person name="Numata K."/>
            <person name="Arakawa K."/>
        </authorList>
    </citation>
    <scope>NUCLEOTIDE SEQUENCE</scope>
</reference>
<sequence>MLTSVILYNKKANELAKESRACPQSSNLTTLIDAYTVACRRLINNNFKYSSPALNNNRTIASIITRLRTTHVKEMKISTDGQRSYTNNCLNCPNVHLSPQHILSCPTVHTHKQGFSKSAQKTQKI</sequence>
<evidence type="ECO:0000313" key="2">
    <source>
        <dbReference type="Proteomes" id="UP000887159"/>
    </source>
</evidence>
<proteinExistence type="predicted"/>
<keyword evidence="2" id="KW-1185">Reference proteome</keyword>
<dbReference type="AlphaFoldDB" id="A0A8X6V2J5"/>
<accession>A0A8X6V2J5</accession>
<evidence type="ECO:0000313" key="1">
    <source>
        <dbReference type="EMBL" id="GFY02242.1"/>
    </source>
</evidence>
<organism evidence="1 2">
    <name type="scientific">Trichonephila clavipes</name>
    <name type="common">Golden silk orbweaver</name>
    <name type="synonym">Nephila clavipes</name>
    <dbReference type="NCBI Taxonomy" id="2585209"/>
    <lineage>
        <taxon>Eukaryota</taxon>
        <taxon>Metazoa</taxon>
        <taxon>Ecdysozoa</taxon>
        <taxon>Arthropoda</taxon>
        <taxon>Chelicerata</taxon>
        <taxon>Arachnida</taxon>
        <taxon>Araneae</taxon>
        <taxon>Araneomorphae</taxon>
        <taxon>Entelegynae</taxon>
        <taxon>Araneoidea</taxon>
        <taxon>Nephilidae</taxon>
        <taxon>Trichonephila</taxon>
    </lineage>
</organism>
<dbReference type="EMBL" id="BMAU01021232">
    <property type="protein sequence ID" value="GFY02242.1"/>
    <property type="molecule type" value="Genomic_DNA"/>
</dbReference>
<dbReference type="Proteomes" id="UP000887159">
    <property type="component" value="Unassembled WGS sequence"/>
</dbReference>
<protein>
    <submittedName>
        <fullName evidence="1">Uncharacterized protein</fullName>
    </submittedName>
</protein>
<gene>
    <name evidence="1" type="ORF">TNCV_5101011</name>
</gene>